<reference evidence="9" key="1">
    <citation type="submission" date="2016-10" db="EMBL/GenBank/DDBJ databases">
        <authorList>
            <person name="See-Too W.S."/>
        </authorList>
    </citation>
    <scope>NUCLEOTIDE SEQUENCE</scope>
    <source>
        <strain evidence="9">L10.15</strain>
    </source>
</reference>
<dbReference type="InterPro" id="IPR001226">
    <property type="entry name" value="Flavodoxin_CS"/>
</dbReference>
<evidence type="ECO:0000256" key="2">
    <source>
        <dbReference type="ARBA" id="ARBA00003297"/>
    </source>
</evidence>
<evidence type="ECO:0000256" key="7">
    <source>
        <dbReference type="ARBA" id="ARBA00022982"/>
    </source>
</evidence>
<dbReference type="EMBL" id="CP016540">
    <property type="protein sequence ID" value="ANU28194.1"/>
    <property type="molecule type" value="Genomic_DNA"/>
</dbReference>
<evidence type="ECO:0000313" key="9">
    <source>
        <dbReference type="EMBL" id="ANU28194.1"/>
    </source>
</evidence>
<dbReference type="KEGG" id="pll:I858_014475"/>
<dbReference type="AlphaFoldDB" id="A0A1B1S4U3"/>
<dbReference type="PANTHER" id="PTHR42809">
    <property type="entry name" value="FLAVODOXIN 2"/>
    <property type="match status" value="1"/>
</dbReference>
<dbReference type="Gene3D" id="3.40.50.360">
    <property type="match status" value="1"/>
</dbReference>
<comment type="function">
    <text evidence="2">Low-potential electron donor to a number of redox enzymes.</text>
</comment>
<dbReference type="OrthoDB" id="9790745at2"/>
<sequence length="159" mass="18020">MIQVLILYTSSTGNTEEIAELLKKELDQNVFNITLEALEMGNIDSHHLLEYDGILFGTYTYDDGDLPFETDIFCDVLRTVNMTGKVVGVFGSGDTAYNQFCSAVDLMKVEFKQQHAETIQHTVKIDLYPDEEEDFQSIKKLATEFQQTALNAFTTKKVE</sequence>
<dbReference type="Pfam" id="PF00258">
    <property type="entry name" value="Flavodoxin_1"/>
    <property type="match status" value="1"/>
</dbReference>
<evidence type="ECO:0000256" key="6">
    <source>
        <dbReference type="ARBA" id="ARBA00022643"/>
    </source>
</evidence>
<keyword evidence="10" id="KW-1185">Reference proteome</keyword>
<dbReference type="PROSITE" id="PS00201">
    <property type="entry name" value="FLAVODOXIN"/>
    <property type="match status" value="1"/>
</dbReference>
<dbReference type="PRINTS" id="PR00369">
    <property type="entry name" value="FLAVODOXIN"/>
</dbReference>
<dbReference type="InterPro" id="IPR029039">
    <property type="entry name" value="Flavoprotein-like_sf"/>
</dbReference>
<comment type="similarity">
    <text evidence="3">Belongs to the flavodoxin family.</text>
</comment>
<dbReference type="NCBIfam" id="NF005216">
    <property type="entry name" value="PRK06703.1"/>
    <property type="match status" value="1"/>
</dbReference>
<keyword evidence="6" id="KW-0288">FMN</keyword>
<dbReference type="STRING" id="1302659.I858_014475"/>
<proteinExistence type="inferred from homology"/>
<dbReference type="InterPro" id="IPR001094">
    <property type="entry name" value="Flavdoxin-like"/>
</dbReference>
<comment type="cofactor">
    <cofactor evidence="1">
        <name>FMN</name>
        <dbReference type="ChEBI" id="CHEBI:58210"/>
    </cofactor>
</comment>
<evidence type="ECO:0000259" key="8">
    <source>
        <dbReference type="PROSITE" id="PS50902"/>
    </source>
</evidence>
<dbReference type="SUPFAM" id="SSF52218">
    <property type="entry name" value="Flavoproteins"/>
    <property type="match status" value="1"/>
</dbReference>
<name>A0A1B1S4U3_9BACL</name>
<dbReference type="InterPro" id="IPR008254">
    <property type="entry name" value="Flavodoxin/NO_synth"/>
</dbReference>
<dbReference type="RefSeq" id="WP_065524562.1">
    <property type="nucleotide sequence ID" value="NZ_CP016540.2"/>
</dbReference>
<evidence type="ECO:0000256" key="1">
    <source>
        <dbReference type="ARBA" id="ARBA00001917"/>
    </source>
</evidence>
<dbReference type="PANTHER" id="PTHR42809:SF1">
    <property type="entry name" value="FLAVODOXIN 1"/>
    <property type="match status" value="1"/>
</dbReference>
<evidence type="ECO:0000256" key="5">
    <source>
        <dbReference type="ARBA" id="ARBA00022630"/>
    </source>
</evidence>
<gene>
    <name evidence="9" type="ORF">I858_014475</name>
</gene>
<dbReference type="GO" id="GO:0009055">
    <property type="term" value="F:electron transfer activity"/>
    <property type="evidence" value="ECO:0007669"/>
    <property type="project" value="InterPro"/>
</dbReference>
<dbReference type="Proteomes" id="UP000053354">
    <property type="component" value="Chromosome"/>
</dbReference>
<keyword evidence="4" id="KW-0813">Transport</keyword>
<keyword evidence="5" id="KW-0285">Flavoprotein</keyword>
<organism evidence="9 10">
    <name type="scientific">Planococcus versutus</name>
    <dbReference type="NCBI Taxonomy" id="1302659"/>
    <lineage>
        <taxon>Bacteria</taxon>
        <taxon>Bacillati</taxon>
        <taxon>Bacillota</taxon>
        <taxon>Bacilli</taxon>
        <taxon>Bacillales</taxon>
        <taxon>Caryophanaceae</taxon>
        <taxon>Planococcus</taxon>
    </lineage>
</organism>
<dbReference type="GO" id="GO:0010181">
    <property type="term" value="F:FMN binding"/>
    <property type="evidence" value="ECO:0007669"/>
    <property type="project" value="InterPro"/>
</dbReference>
<dbReference type="GO" id="GO:0016651">
    <property type="term" value="F:oxidoreductase activity, acting on NAD(P)H"/>
    <property type="evidence" value="ECO:0007669"/>
    <property type="project" value="UniProtKB-ARBA"/>
</dbReference>
<evidence type="ECO:0000256" key="3">
    <source>
        <dbReference type="ARBA" id="ARBA00005267"/>
    </source>
</evidence>
<evidence type="ECO:0000313" key="10">
    <source>
        <dbReference type="Proteomes" id="UP000053354"/>
    </source>
</evidence>
<dbReference type="PROSITE" id="PS50902">
    <property type="entry name" value="FLAVODOXIN_LIKE"/>
    <property type="match status" value="1"/>
</dbReference>
<feature type="domain" description="Flavodoxin-like" evidence="8">
    <location>
        <begin position="4"/>
        <end position="146"/>
    </location>
</feature>
<dbReference type="InterPro" id="IPR050619">
    <property type="entry name" value="Flavodoxin"/>
</dbReference>
<evidence type="ECO:0000256" key="4">
    <source>
        <dbReference type="ARBA" id="ARBA00022448"/>
    </source>
</evidence>
<protein>
    <recommendedName>
        <fullName evidence="8">Flavodoxin-like domain-containing protein</fullName>
    </recommendedName>
</protein>
<keyword evidence="7" id="KW-0249">Electron transport</keyword>
<accession>A0A1B1S4U3</accession>